<feature type="transmembrane region" description="Helical" evidence="7">
    <location>
        <begin position="138"/>
        <end position="159"/>
    </location>
</feature>
<dbReference type="KEGG" id="bfz:BAU07_12845"/>
<keyword evidence="6 7" id="KW-0472">Membrane</keyword>
<evidence type="ECO:0000256" key="1">
    <source>
        <dbReference type="ARBA" id="ARBA00004429"/>
    </source>
</evidence>
<feature type="transmembrane region" description="Helical" evidence="7">
    <location>
        <begin position="277"/>
        <end position="294"/>
    </location>
</feature>
<dbReference type="AlphaFoldDB" id="A0A193GEZ7"/>
<organism evidence="9 10">
    <name type="scientific">Bordetella flabilis</name>
    <dbReference type="NCBI Taxonomy" id="463014"/>
    <lineage>
        <taxon>Bacteria</taxon>
        <taxon>Pseudomonadati</taxon>
        <taxon>Pseudomonadota</taxon>
        <taxon>Betaproteobacteria</taxon>
        <taxon>Burkholderiales</taxon>
        <taxon>Alcaligenaceae</taxon>
        <taxon>Bordetella</taxon>
    </lineage>
</organism>
<dbReference type="PRINTS" id="PR00173">
    <property type="entry name" value="EDTRNSPORT"/>
</dbReference>
<dbReference type="InterPro" id="IPR010656">
    <property type="entry name" value="DctM"/>
</dbReference>
<feature type="transmembrane region" description="Helical" evidence="7">
    <location>
        <begin position="214"/>
        <end position="235"/>
    </location>
</feature>
<dbReference type="EMBL" id="CP016172">
    <property type="protein sequence ID" value="ANN77864.1"/>
    <property type="molecule type" value="Genomic_DNA"/>
</dbReference>
<dbReference type="Proteomes" id="UP000091926">
    <property type="component" value="Chromosome"/>
</dbReference>
<dbReference type="InterPro" id="IPR004681">
    <property type="entry name" value="TRAP_DctM"/>
</dbReference>
<proteinExistence type="inferred from homology"/>
<gene>
    <name evidence="9" type="ORF">BAU07_12845</name>
</gene>
<dbReference type="RefSeq" id="WP_066658220.1">
    <property type="nucleotide sequence ID" value="NZ_CBCSCL010000001.1"/>
</dbReference>
<feature type="transmembrane region" description="Helical" evidence="7">
    <location>
        <begin position="241"/>
        <end position="257"/>
    </location>
</feature>
<feature type="transmembrane region" description="Helical" evidence="7">
    <location>
        <begin position="95"/>
        <end position="117"/>
    </location>
</feature>
<dbReference type="PANTHER" id="PTHR33362">
    <property type="entry name" value="SIALIC ACID TRAP TRANSPORTER PERMEASE PROTEIN SIAT-RELATED"/>
    <property type="match status" value="1"/>
</dbReference>
<evidence type="ECO:0000259" key="8">
    <source>
        <dbReference type="Pfam" id="PF06808"/>
    </source>
</evidence>
<evidence type="ECO:0000313" key="10">
    <source>
        <dbReference type="Proteomes" id="UP000091926"/>
    </source>
</evidence>
<comment type="subunit">
    <text evidence="7">The complex comprises the extracytoplasmic solute receptor protein and the two transmembrane proteins.</text>
</comment>
<feature type="transmembrane region" description="Helical" evidence="7">
    <location>
        <begin position="314"/>
        <end position="347"/>
    </location>
</feature>
<keyword evidence="3 7" id="KW-0997">Cell inner membrane</keyword>
<sequence length="426" mass="44867">MQAVLVVGGLVALILFGVPIAVALGITAILGYLIAGETQALTMMAQRMFSASSGFTLLAIPFFILAGSLMNTGGITDRIFRFAHALVGHFTGGLAQVNVVGSLIFSGMSGTAVADAAGMGQVEIKAMNDAGFEPRFSAAVTAASATIGPVFPPSVPMVIFGGLTGVSVVQLFIAGIVPGLLLTGALMAAIWVISRRRRYPVERRASLRELRESFAGALLPMLAPVIIIGGLVSGLFTPTEGGVVAVLYCLALGMFVYKEVRLSDLPGILWTTLQHTIRVLFIIASAGFLTWFLVHKRIPDAMIQAIMSVSTVPWQVIALIILVLIVVGLFLEGVAVIIITVPIFMPVVTQIGMDPVQFGMLMVMCSMIGLLTPPVGILLFAVSSVSGVKVGEIVRELWPLLIAIAAITLLVAYWPAVSLWLPGSLL</sequence>
<comment type="similarity">
    <text evidence="7">Belongs to the TRAP transporter large permease family.</text>
</comment>
<evidence type="ECO:0000256" key="3">
    <source>
        <dbReference type="ARBA" id="ARBA00022519"/>
    </source>
</evidence>
<feature type="domain" description="TRAP C4-dicarboxylate transport system permease DctM subunit" evidence="8">
    <location>
        <begin position="8"/>
        <end position="416"/>
    </location>
</feature>
<reference evidence="9 10" key="1">
    <citation type="submission" date="2016-06" db="EMBL/GenBank/DDBJ databases">
        <title>Complete genome sequences of Bordetella bronchialis and Bordetella flabilis.</title>
        <authorList>
            <person name="LiPuma J.J."/>
            <person name="Spilker T."/>
        </authorList>
    </citation>
    <scope>NUCLEOTIDE SEQUENCE [LARGE SCALE GENOMIC DNA]</scope>
    <source>
        <strain evidence="9 10">AU10664</strain>
    </source>
</reference>
<keyword evidence="10" id="KW-1185">Reference proteome</keyword>
<keyword evidence="7" id="KW-0813">Transport</keyword>
<dbReference type="OrthoDB" id="9777699at2"/>
<keyword evidence="2" id="KW-1003">Cell membrane</keyword>
<dbReference type="Pfam" id="PF06808">
    <property type="entry name" value="DctM"/>
    <property type="match status" value="1"/>
</dbReference>
<evidence type="ECO:0000256" key="2">
    <source>
        <dbReference type="ARBA" id="ARBA00022475"/>
    </source>
</evidence>
<evidence type="ECO:0000256" key="5">
    <source>
        <dbReference type="ARBA" id="ARBA00022989"/>
    </source>
</evidence>
<evidence type="ECO:0000256" key="7">
    <source>
        <dbReference type="RuleBase" id="RU369079"/>
    </source>
</evidence>
<dbReference type="STRING" id="463014.BAU07_12845"/>
<feature type="transmembrane region" description="Helical" evidence="7">
    <location>
        <begin position="397"/>
        <end position="421"/>
    </location>
</feature>
<evidence type="ECO:0000256" key="4">
    <source>
        <dbReference type="ARBA" id="ARBA00022692"/>
    </source>
</evidence>
<evidence type="ECO:0000313" key="9">
    <source>
        <dbReference type="EMBL" id="ANN77864.1"/>
    </source>
</evidence>
<dbReference type="NCBIfam" id="TIGR00786">
    <property type="entry name" value="dctM"/>
    <property type="match status" value="1"/>
</dbReference>
<comment type="function">
    <text evidence="7">Part of the tripartite ATP-independent periplasmic (TRAP) transport system.</text>
</comment>
<feature type="transmembrane region" description="Helical" evidence="7">
    <location>
        <begin position="171"/>
        <end position="193"/>
    </location>
</feature>
<feature type="transmembrane region" description="Helical" evidence="7">
    <location>
        <begin position="55"/>
        <end position="75"/>
    </location>
</feature>
<comment type="subcellular location">
    <subcellularLocation>
        <location evidence="1 7">Cell inner membrane</location>
        <topology evidence="1 7">Multi-pass membrane protein</topology>
    </subcellularLocation>
</comment>
<dbReference type="PIRSF" id="PIRSF006066">
    <property type="entry name" value="HI0050"/>
    <property type="match status" value="1"/>
</dbReference>
<name>A0A193GEZ7_9BORD</name>
<keyword evidence="5 7" id="KW-1133">Transmembrane helix</keyword>
<feature type="transmembrane region" description="Helical" evidence="7">
    <location>
        <begin position="6"/>
        <end position="34"/>
    </location>
</feature>
<evidence type="ECO:0000256" key="6">
    <source>
        <dbReference type="ARBA" id="ARBA00023136"/>
    </source>
</evidence>
<dbReference type="GO" id="GO:0022857">
    <property type="term" value="F:transmembrane transporter activity"/>
    <property type="evidence" value="ECO:0007669"/>
    <property type="project" value="UniProtKB-UniRule"/>
</dbReference>
<accession>A0A193GEZ7</accession>
<keyword evidence="4 7" id="KW-0812">Transmembrane</keyword>
<protein>
    <recommendedName>
        <fullName evidence="7">TRAP transporter large permease protein</fullName>
    </recommendedName>
</protein>
<feature type="transmembrane region" description="Helical" evidence="7">
    <location>
        <begin position="359"/>
        <end position="385"/>
    </location>
</feature>
<dbReference type="GO" id="GO:0005886">
    <property type="term" value="C:plasma membrane"/>
    <property type="evidence" value="ECO:0007669"/>
    <property type="project" value="UniProtKB-SubCell"/>
</dbReference>